<evidence type="ECO:0000256" key="1">
    <source>
        <dbReference type="SAM" id="Phobius"/>
    </source>
</evidence>
<dbReference type="PANTHER" id="PTHR30373">
    <property type="entry name" value="UPF0603 PROTEIN YGCG"/>
    <property type="match status" value="1"/>
</dbReference>
<reference evidence="3 4" key="1">
    <citation type="submission" date="2020-08" db="EMBL/GenBank/DDBJ databases">
        <title>Sphingobacterium sp. DN04309 isolated from aquaculture water.</title>
        <authorList>
            <person name="Zhang M."/>
        </authorList>
    </citation>
    <scope>NUCLEOTIDE SEQUENCE [LARGE SCALE GENOMIC DNA]</scope>
    <source>
        <strain evidence="3 4">DN04309</strain>
    </source>
</reference>
<keyword evidence="1" id="KW-0472">Membrane</keyword>
<dbReference type="PANTHER" id="PTHR30373:SF2">
    <property type="entry name" value="UPF0603 PROTEIN YGCG"/>
    <property type="match status" value="1"/>
</dbReference>
<sequence length="277" mass="28830">MLTISKIKFYYHLILALVLSVCILGSVQAQDLPEVSRTIVTDYTNSLSPTEKDALERKLVAFNDTTSTQIAVVLVNSTDGYDVADYAVRLAQKWGVGQAKYNNGVMLLAAIGDRAVTIQTGYGVEGALPDAIAYRIIENDIKPAFRLGNYFKGLDNATNSIISYTKGEYKEKTRKDSASNEGGGISGIMVIIIIVIIFALISKGGGGNNRGGKMIDGKGSNDLFWWMLLNGMGGGSKRSSGGGFGGFGGGFGGGSSGGGFGGFGGGGFGGGGASGRW</sequence>
<evidence type="ECO:0000259" key="2">
    <source>
        <dbReference type="Pfam" id="PF04536"/>
    </source>
</evidence>
<name>A0ABR7YEZ7_9SPHI</name>
<dbReference type="Proteomes" id="UP000651271">
    <property type="component" value="Unassembled WGS sequence"/>
</dbReference>
<evidence type="ECO:0000313" key="3">
    <source>
        <dbReference type="EMBL" id="MBD1429845.1"/>
    </source>
</evidence>
<dbReference type="Gene3D" id="3.10.310.50">
    <property type="match status" value="1"/>
</dbReference>
<keyword evidence="4" id="KW-1185">Reference proteome</keyword>
<protein>
    <submittedName>
        <fullName evidence="3">TPM domain-containing protein</fullName>
    </submittedName>
</protein>
<dbReference type="EMBL" id="JACOIJ010000016">
    <property type="protein sequence ID" value="MBD1429845.1"/>
    <property type="molecule type" value="Genomic_DNA"/>
</dbReference>
<proteinExistence type="predicted"/>
<dbReference type="InterPro" id="IPR007621">
    <property type="entry name" value="TPM_dom"/>
</dbReference>
<dbReference type="Pfam" id="PF04536">
    <property type="entry name" value="TPM_phosphatase"/>
    <property type="match status" value="1"/>
</dbReference>
<keyword evidence="1" id="KW-0812">Transmembrane</keyword>
<evidence type="ECO:0000313" key="4">
    <source>
        <dbReference type="Proteomes" id="UP000651271"/>
    </source>
</evidence>
<feature type="domain" description="TPM" evidence="2">
    <location>
        <begin position="40"/>
        <end position="163"/>
    </location>
</feature>
<organism evidence="3 4">
    <name type="scientific">Sphingobacterium litopenaei</name>
    <dbReference type="NCBI Taxonomy" id="2763500"/>
    <lineage>
        <taxon>Bacteria</taxon>
        <taxon>Pseudomonadati</taxon>
        <taxon>Bacteroidota</taxon>
        <taxon>Sphingobacteriia</taxon>
        <taxon>Sphingobacteriales</taxon>
        <taxon>Sphingobacteriaceae</taxon>
        <taxon>Sphingobacterium</taxon>
    </lineage>
</organism>
<keyword evidence="1" id="KW-1133">Transmembrane helix</keyword>
<accession>A0ABR7YEZ7</accession>
<comment type="caution">
    <text evidence="3">The sequence shown here is derived from an EMBL/GenBank/DDBJ whole genome shotgun (WGS) entry which is preliminary data.</text>
</comment>
<feature type="transmembrane region" description="Helical" evidence="1">
    <location>
        <begin position="182"/>
        <end position="201"/>
    </location>
</feature>
<gene>
    <name evidence="3" type="ORF">H8B04_09695</name>
</gene>